<dbReference type="RefSeq" id="WP_244628883.1">
    <property type="nucleotide sequence ID" value="NZ_CABFMQ020000068.1"/>
</dbReference>
<gene>
    <name evidence="3 4" type="primary">ureF</name>
    <name evidence="4" type="ORF">MPC4_160098</name>
</gene>
<keyword evidence="2 3" id="KW-0143">Chaperone</keyword>
<proteinExistence type="inferred from homology"/>
<dbReference type="GO" id="GO:0005737">
    <property type="term" value="C:cytoplasm"/>
    <property type="evidence" value="ECO:0007669"/>
    <property type="project" value="UniProtKB-SubCell"/>
</dbReference>
<dbReference type="GO" id="GO:0016151">
    <property type="term" value="F:nickel cation binding"/>
    <property type="evidence" value="ECO:0007669"/>
    <property type="project" value="UniProtKB-UniRule"/>
</dbReference>
<dbReference type="PIRSF" id="PIRSF009467">
    <property type="entry name" value="Ureas_acces_UreF"/>
    <property type="match status" value="1"/>
</dbReference>
<dbReference type="Proteomes" id="UP000485880">
    <property type="component" value="Unassembled WGS sequence"/>
</dbReference>
<dbReference type="Gene3D" id="1.10.4190.10">
    <property type="entry name" value="Urease accessory protein UreF"/>
    <property type="match status" value="1"/>
</dbReference>
<keyword evidence="5" id="KW-1185">Reference proteome</keyword>
<dbReference type="PANTHER" id="PTHR33620:SF1">
    <property type="entry name" value="UREASE ACCESSORY PROTEIN F"/>
    <property type="match status" value="1"/>
</dbReference>
<protein>
    <recommendedName>
        <fullName evidence="3">Urease accessory protein UreF</fullName>
    </recommendedName>
</protein>
<dbReference type="Pfam" id="PF01730">
    <property type="entry name" value="UreF"/>
    <property type="match status" value="1"/>
</dbReference>
<keyword evidence="3" id="KW-0963">Cytoplasm</keyword>
<dbReference type="InterPro" id="IPR002639">
    <property type="entry name" value="UreF"/>
</dbReference>
<evidence type="ECO:0000256" key="1">
    <source>
        <dbReference type="ARBA" id="ARBA00022988"/>
    </source>
</evidence>
<dbReference type="AlphaFoldDB" id="A0A8B6M3Q1"/>
<dbReference type="HAMAP" id="MF_01385">
    <property type="entry name" value="UreF"/>
    <property type="match status" value="1"/>
</dbReference>
<sequence>MTTIITMTTRTRMARMEAATITPMDDGADWLLALATWLSPSYPVGAYSYSHGLEWAVETGEIRALPDLVEYVCAVLELGAGWSDLVLAAAAWRAMRGGRLDELDHVAELAMALRPTSEFALESSQQGAAFASTTCAAWPNAAFDAFAKAHPEGLVYPVAVGAVCARCVPLPPMLMALGHAIAANLVSAGVRLVPLGQTDGQRAIAAMTPRIAAIAKRAAQSDLSEVGAAAPVIEIYSMRHETQYTRLFRS</sequence>
<accession>A0A8B6M3Q1</accession>
<dbReference type="InterPro" id="IPR038277">
    <property type="entry name" value="UreF_sf"/>
</dbReference>
<keyword evidence="1 3" id="KW-0996">Nickel insertion</keyword>
<comment type="subcellular location">
    <subcellularLocation>
        <location evidence="3">Cytoplasm</location>
    </subcellularLocation>
</comment>
<comment type="similarity">
    <text evidence="3">Belongs to the UreF family.</text>
</comment>
<dbReference type="EMBL" id="CABFMQ020000068">
    <property type="protein sequence ID" value="VTZ49448.1"/>
    <property type="molecule type" value="Genomic_DNA"/>
</dbReference>
<dbReference type="PANTHER" id="PTHR33620">
    <property type="entry name" value="UREASE ACCESSORY PROTEIN F"/>
    <property type="match status" value="1"/>
</dbReference>
<organism evidence="4 5">
    <name type="scientific">Methylocella tundrae</name>
    <dbReference type="NCBI Taxonomy" id="227605"/>
    <lineage>
        <taxon>Bacteria</taxon>
        <taxon>Pseudomonadati</taxon>
        <taxon>Pseudomonadota</taxon>
        <taxon>Alphaproteobacteria</taxon>
        <taxon>Hyphomicrobiales</taxon>
        <taxon>Beijerinckiaceae</taxon>
        <taxon>Methylocella</taxon>
    </lineage>
</organism>
<evidence type="ECO:0000313" key="5">
    <source>
        <dbReference type="Proteomes" id="UP000485880"/>
    </source>
</evidence>
<evidence type="ECO:0000256" key="2">
    <source>
        <dbReference type="ARBA" id="ARBA00023186"/>
    </source>
</evidence>
<comment type="subunit">
    <text evidence="3">UreD, UreF and UreG form a complex that acts as a GTP-hydrolysis-dependent molecular chaperone, activating the urease apoprotein by helping to assemble the nickel containing metallocenter of UreC. The UreE protein probably delivers the nickel.</text>
</comment>
<reference evidence="4 5" key="1">
    <citation type="submission" date="2019-05" db="EMBL/GenBank/DDBJ databases">
        <authorList>
            <person name="Farhan Ul Haque M."/>
        </authorList>
    </citation>
    <scope>NUCLEOTIDE SEQUENCE [LARGE SCALE GENOMIC DNA]</scope>
    <source>
        <strain evidence="4">2</strain>
    </source>
</reference>
<evidence type="ECO:0000256" key="3">
    <source>
        <dbReference type="HAMAP-Rule" id="MF_01385"/>
    </source>
</evidence>
<name>A0A8B6M3Q1_METTU</name>
<comment type="function">
    <text evidence="3">Required for maturation of urease via the functional incorporation of the urease nickel metallocenter.</text>
</comment>
<comment type="caution">
    <text evidence="4">The sequence shown here is derived from an EMBL/GenBank/DDBJ whole genome shotgun (WGS) entry which is preliminary data.</text>
</comment>
<evidence type="ECO:0000313" key="4">
    <source>
        <dbReference type="EMBL" id="VTZ49448.1"/>
    </source>
</evidence>